<feature type="compositionally biased region" description="Polar residues" evidence="1">
    <location>
        <begin position="461"/>
        <end position="471"/>
    </location>
</feature>
<feature type="compositionally biased region" description="Polar residues" evidence="1">
    <location>
        <begin position="377"/>
        <end position="404"/>
    </location>
</feature>
<feature type="compositionally biased region" description="Polar residues" evidence="1">
    <location>
        <begin position="493"/>
        <end position="505"/>
    </location>
</feature>
<evidence type="ECO:0000313" key="2">
    <source>
        <dbReference type="EMBL" id="CAF1267192.1"/>
    </source>
</evidence>
<reference evidence="2" key="1">
    <citation type="submission" date="2021-02" db="EMBL/GenBank/DDBJ databases">
        <authorList>
            <person name="Nowell W R."/>
        </authorList>
    </citation>
    <scope>NUCLEOTIDE SEQUENCE</scope>
</reference>
<feature type="compositionally biased region" description="Low complexity" evidence="1">
    <location>
        <begin position="405"/>
        <end position="420"/>
    </location>
</feature>
<feature type="compositionally biased region" description="Polar residues" evidence="1">
    <location>
        <begin position="356"/>
        <end position="369"/>
    </location>
</feature>
<feature type="region of interest" description="Disordered" evidence="1">
    <location>
        <begin position="487"/>
        <end position="545"/>
    </location>
</feature>
<feature type="region of interest" description="Disordered" evidence="1">
    <location>
        <begin position="352"/>
        <end position="471"/>
    </location>
</feature>
<comment type="caution">
    <text evidence="2">The sequence shown here is derived from an EMBL/GenBank/DDBJ whole genome shotgun (WGS) entry which is preliminary data.</text>
</comment>
<gene>
    <name evidence="2" type="ORF">JYZ213_LOCUS30485</name>
</gene>
<feature type="compositionally biased region" description="Low complexity" evidence="1">
    <location>
        <begin position="429"/>
        <end position="445"/>
    </location>
</feature>
<accession>A0A815B0X4</accession>
<evidence type="ECO:0000313" key="3">
    <source>
        <dbReference type="Proteomes" id="UP000663845"/>
    </source>
</evidence>
<feature type="compositionally biased region" description="Basic and acidic residues" evidence="1">
    <location>
        <begin position="533"/>
        <end position="545"/>
    </location>
</feature>
<feature type="compositionally biased region" description="Polar residues" evidence="1">
    <location>
        <begin position="312"/>
        <end position="331"/>
    </location>
</feature>
<proteinExistence type="predicted"/>
<sequence length="545" mass="61790">MGTILRCICIFVCHSSNKDYNRALAKQPRKSIGLSKFEVSNIQQQPLIGTLSIPYPVRISQSNDKLPDPIDEPPPQIEIQPTINERIPSPKPSPIIDNQQQEKLSIIENSSRTPSPNLPAYNQTMTSEPTIIRRSIIDLNKHRRLNNNQLTSYPPNRSVIERSPKPSPIIDNQQQEKLSIIENSSRTPSPNLPAYNQTMTSEPTIIRRSIIDLNKHRRLNNNQLTSYPPNRSVIERNGKQFLTELRERLERRYVQIFDESTGQMRLFEVTDYIPTRTVKSVTNSPQLSLHRNAIRNSFSPRSSSFNQHSSARNKLNNQIQPTTTPSNLVDFNDLNNRETVAREFDLYHSGAELPFNRNNNTNLLSPSQPRSKHRDSIYSTSSQFQPSQPKGYNSSTITSQGEPNQYSPSSYRSQPQSFRPHSPTASDYSVSTSSARSISDSSDLESINRVLTPTHHRSRHNPNSTSISYGTVGEYNSTAELDPFAKTVRPSEHTYQQRSGANNYSEPIARKPGFGRTGVSDYAPLPVSYNQTSRDRRKESNPYDG</sequence>
<dbReference type="Proteomes" id="UP000663845">
    <property type="component" value="Unassembled WGS sequence"/>
</dbReference>
<dbReference type="EMBL" id="CAJNOG010000488">
    <property type="protein sequence ID" value="CAF1267192.1"/>
    <property type="molecule type" value="Genomic_DNA"/>
</dbReference>
<evidence type="ECO:0000256" key="1">
    <source>
        <dbReference type="SAM" id="MobiDB-lite"/>
    </source>
</evidence>
<feature type="region of interest" description="Disordered" evidence="1">
    <location>
        <begin position="297"/>
        <end position="331"/>
    </location>
</feature>
<dbReference type="AlphaFoldDB" id="A0A815B0X4"/>
<name>A0A815B0X4_9BILA</name>
<feature type="compositionally biased region" description="Low complexity" evidence="1">
    <location>
        <begin position="297"/>
        <end position="310"/>
    </location>
</feature>
<feature type="region of interest" description="Disordered" evidence="1">
    <location>
        <begin position="147"/>
        <end position="170"/>
    </location>
</feature>
<organism evidence="2 3">
    <name type="scientific">Adineta steineri</name>
    <dbReference type="NCBI Taxonomy" id="433720"/>
    <lineage>
        <taxon>Eukaryota</taxon>
        <taxon>Metazoa</taxon>
        <taxon>Spiralia</taxon>
        <taxon>Gnathifera</taxon>
        <taxon>Rotifera</taxon>
        <taxon>Eurotatoria</taxon>
        <taxon>Bdelloidea</taxon>
        <taxon>Adinetida</taxon>
        <taxon>Adinetidae</taxon>
        <taxon>Adineta</taxon>
    </lineage>
</organism>
<protein>
    <submittedName>
        <fullName evidence="2">Uncharacterized protein</fullName>
    </submittedName>
</protein>